<evidence type="ECO:0000256" key="3">
    <source>
        <dbReference type="ARBA" id="ARBA00022448"/>
    </source>
</evidence>
<dbReference type="GeneID" id="115746798"/>
<keyword evidence="5" id="KW-1015">Disulfide bond</keyword>
<organism evidence="9 10">
    <name type="scientific">Rhodamnia argentea</name>
    <dbReference type="NCBI Taxonomy" id="178133"/>
    <lineage>
        <taxon>Eukaryota</taxon>
        <taxon>Viridiplantae</taxon>
        <taxon>Streptophyta</taxon>
        <taxon>Embryophyta</taxon>
        <taxon>Tracheophyta</taxon>
        <taxon>Spermatophyta</taxon>
        <taxon>Magnoliopsida</taxon>
        <taxon>eudicotyledons</taxon>
        <taxon>Gunneridae</taxon>
        <taxon>Pentapetalae</taxon>
        <taxon>rosids</taxon>
        <taxon>malvids</taxon>
        <taxon>Myrtales</taxon>
        <taxon>Myrtaceae</taxon>
        <taxon>Myrtoideae</taxon>
        <taxon>Myrteae</taxon>
        <taxon>Australasian group</taxon>
        <taxon>Rhodamnia</taxon>
    </lineage>
</organism>
<dbReference type="InterPro" id="IPR000528">
    <property type="entry name" value="Plant_nsLTP"/>
</dbReference>
<proteinExistence type="inferred from homology"/>
<feature type="signal peptide" evidence="7">
    <location>
        <begin position="1"/>
        <end position="26"/>
    </location>
</feature>
<gene>
    <name evidence="10" type="primary">LOC115746798</name>
</gene>
<evidence type="ECO:0000256" key="5">
    <source>
        <dbReference type="ARBA" id="ARBA00023157"/>
    </source>
</evidence>
<reference evidence="10" key="1">
    <citation type="submission" date="2025-08" db="UniProtKB">
        <authorList>
            <consortium name="RefSeq"/>
        </authorList>
    </citation>
    <scope>IDENTIFICATION</scope>
    <source>
        <tissue evidence="10">Leaf</tissue>
    </source>
</reference>
<dbReference type="PRINTS" id="PR00382">
    <property type="entry name" value="LIPIDTRNSFER"/>
</dbReference>
<evidence type="ECO:0000259" key="8">
    <source>
        <dbReference type="SMART" id="SM00499"/>
    </source>
</evidence>
<keyword evidence="9" id="KW-1185">Reference proteome</keyword>
<comment type="function">
    <text evidence="1 6">Plant non-specific lipid-transfer proteins transfer phospholipids as well as galactolipids across membranes. May play a role in wax or cutin deposition in the cell walls of expanding epidermal cells and certain secretory tissues.</text>
</comment>
<comment type="similarity">
    <text evidence="2 6">Belongs to the plant LTP family.</text>
</comment>
<accession>A0A8B8PWD6</accession>
<evidence type="ECO:0000313" key="10">
    <source>
        <dbReference type="RefSeq" id="XP_030538578.1"/>
    </source>
</evidence>
<dbReference type="SMART" id="SM00499">
    <property type="entry name" value="AAI"/>
    <property type="match status" value="1"/>
</dbReference>
<evidence type="ECO:0000256" key="2">
    <source>
        <dbReference type="ARBA" id="ARBA00009748"/>
    </source>
</evidence>
<dbReference type="Gene3D" id="1.10.110.10">
    <property type="entry name" value="Plant lipid-transfer and hydrophobic proteins"/>
    <property type="match status" value="1"/>
</dbReference>
<keyword evidence="7" id="KW-0732">Signal</keyword>
<dbReference type="InterPro" id="IPR016140">
    <property type="entry name" value="Bifunc_inhib/LTP/seed_store"/>
</dbReference>
<dbReference type="Pfam" id="PF00234">
    <property type="entry name" value="Tryp_alpha_amyl"/>
    <property type="match status" value="1"/>
</dbReference>
<protein>
    <recommendedName>
        <fullName evidence="6">Non-specific lipid-transfer protein</fullName>
    </recommendedName>
</protein>
<evidence type="ECO:0000313" key="9">
    <source>
        <dbReference type="Proteomes" id="UP000827889"/>
    </source>
</evidence>
<keyword evidence="4 6" id="KW-0446">Lipid-binding</keyword>
<dbReference type="GO" id="GO:0006869">
    <property type="term" value="P:lipid transport"/>
    <property type="evidence" value="ECO:0007669"/>
    <property type="project" value="InterPro"/>
</dbReference>
<dbReference type="CDD" id="cd01960">
    <property type="entry name" value="nsLTP1"/>
    <property type="match status" value="1"/>
</dbReference>
<sequence>MADLSKLSCFLLLACLVAASSPVARAAITCSQVTSSLAPCLGYLMGGGALSGPCCSGVQSLNGAARTTPDRQATCRCLQSAAGSMPGVNLNLAAGLPGKCGVNVPYKISPSTNCNSVK</sequence>
<evidence type="ECO:0000256" key="4">
    <source>
        <dbReference type="ARBA" id="ARBA00023121"/>
    </source>
</evidence>
<dbReference type="Proteomes" id="UP000827889">
    <property type="component" value="Chromosome 7"/>
</dbReference>
<evidence type="ECO:0000256" key="6">
    <source>
        <dbReference type="RuleBase" id="RU000628"/>
    </source>
</evidence>
<dbReference type="SUPFAM" id="SSF47699">
    <property type="entry name" value="Bifunctional inhibitor/lipid-transfer protein/seed storage 2S albumin"/>
    <property type="match status" value="1"/>
</dbReference>
<dbReference type="InterPro" id="IPR036312">
    <property type="entry name" value="Bifun_inhib/LTP/seed_sf"/>
</dbReference>
<dbReference type="KEGG" id="rarg:115746798"/>
<feature type="chain" id="PRO_5034342747" description="Non-specific lipid-transfer protein" evidence="7">
    <location>
        <begin position="27"/>
        <end position="118"/>
    </location>
</feature>
<name>A0A8B8PWD6_9MYRT</name>
<evidence type="ECO:0000256" key="1">
    <source>
        <dbReference type="ARBA" id="ARBA00003211"/>
    </source>
</evidence>
<feature type="domain" description="Bifunctional inhibitor/plant lipid transfer protein/seed storage helical" evidence="8">
    <location>
        <begin position="30"/>
        <end position="114"/>
    </location>
</feature>
<keyword evidence="3 6" id="KW-0813">Transport</keyword>
<evidence type="ECO:0000256" key="7">
    <source>
        <dbReference type="SAM" id="SignalP"/>
    </source>
</evidence>
<dbReference type="PANTHER" id="PTHR33076">
    <property type="entry name" value="NON-SPECIFIC LIPID-TRANSFER PROTEIN 2-RELATED"/>
    <property type="match status" value="1"/>
</dbReference>
<dbReference type="FunFam" id="1.10.110.10:FF:000002">
    <property type="entry name" value="Non-specific lipid-transfer protein"/>
    <property type="match status" value="1"/>
</dbReference>
<dbReference type="OrthoDB" id="1890443at2759"/>
<dbReference type="AlphaFoldDB" id="A0A8B8PWD6"/>
<dbReference type="RefSeq" id="XP_030538578.1">
    <property type="nucleotide sequence ID" value="XM_030682718.2"/>
</dbReference>
<dbReference type="PROSITE" id="PS00597">
    <property type="entry name" value="PLANT_LTP"/>
    <property type="match status" value="1"/>
</dbReference>
<dbReference type="GO" id="GO:0008289">
    <property type="term" value="F:lipid binding"/>
    <property type="evidence" value="ECO:0007669"/>
    <property type="project" value="UniProtKB-KW"/>
</dbReference>